<keyword evidence="1" id="KW-0175">Coiled coil</keyword>
<reference evidence="2 3" key="1">
    <citation type="journal article" date="2018" name="Nat. Biotechnol.">
        <title>A standardized bacterial taxonomy based on genome phylogeny substantially revises the tree of life.</title>
        <authorList>
            <person name="Parks D.H."/>
            <person name="Chuvochina M."/>
            <person name="Waite D.W."/>
            <person name="Rinke C."/>
            <person name="Skarshewski A."/>
            <person name="Chaumeil P.A."/>
            <person name="Hugenholtz P."/>
        </authorList>
    </citation>
    <scope>NUCLEOTIDE SEQUENCE [LARGE SCALE GENOMIC DNA]</scope>
    <source>
        <strain evidence="2">UBA11978</strain>
    </source>
</reference>
<name>A0A350P3G8_9ALTE</name>
<organism evidence="2 3">
    <name type="scientific">Alteromonas australica</name>
    <dbReference type="NCBI Taxonomy" id="589873"/>
    <lineage>
        <taxon>Bacteria</taxon>
        <taxon>Pseudomonadati</taxon>
        <taxon>Pseudomonadota</taxon>
        <taxon>Gammaproteobacteria</taxon>
        <taxon>Alteromonadales</taxon>
        <taxon>Alteromonadaceae</taxon>
        <taxon>Alteromonas/Salinimonas group</taxon>
        <taxon>Alteromonas</taxon>
    </lineage>
</organism>
<feature type="coiled-coil region" evidence="1">
    <location>
        <begin position="247"/>
        <end position="274"/>
    </location>
</feature>
<gene>
    <name evidence="2" type="ORF">DCW74_08890</name>
</gene>
<proteinExistence type="predicted"/>
<comment type="caution">
    <text evidence="2">The sequence shown here is derived from an EMBL/GenBank/DDBJ whole genome shotgun (WGS) entry which is preliminary data.</text>
</comment>
<accession>A0A350P3G8</accession>
<sequence>MAINLWASDFGYQIPADIEAFQVPEAAPKPEFWSDVVPSSLGYTYAPIVDYITNSLKYGNNYQVGYNPLEDMDGYESYESFLINAQSEEHMQDLKLQLDRNIERRETLANTPVLTQFAAGIFDPINLVALPFGGPSLSIGRAALKSGASVGALQVGLEAARYPFDPLATPGESATNIGTAFVTGGLIGGLLSIPGVRRANAIRKTTAEVEEYVEATQGFTAEDISAVGQRESRPLGKDTDEVLDTQRDLLPKVIEALEEDLAKLQKERASKPTNERAIELDNEIAAKTITVETEKSNLLMIRREQNIRRVENINAMDLDDAFGMASNFYTDSWLYKAVTTPIKRILQGNVPDTVKAMTVKLAGDSGVLLKLNQFGIATPKSVYQYAATRNGEWLKVYNGLLEKFGQHSKKGYTTVVDVNISNIDGSFSKFLRDTNEKYVKGERGASPAQDEALELLKGFYKTWEERLVEVGILGQMKSFQAKNIRLERQLAVLDDKIAELEMQPSLSDKQITYLEQLRTRRVRKEIDLRENEITMQVIRDEEAGALPVGEEFMFPRYWDRDAIKERRQEFASILKEHFRENPRIFERVEYEGRQIRNIAELTDAEIKARYGEEFKVIKVVTEAQDSLPVIGDHPVLGKYIRFDEDSGIVYVNRNALHEYYTSLKEKFLDPADAYKKLNDADASKVSWHHVKFMLDHWDDFKTFNDFQDMVILHELHHGKFKQKYKEDTVEYEMRINDAALRRMKSEHSDIRSRRPAFVERTLPVDETSLDIRVENTINEILGETDPAGDMAAFYGSNRSKHFRHRKLDIPNALVTEFIQMDPLAVMKAYTQRVAPQYEFAKMYGGRSIEDVLDDIDDDMFAAGKSLAETNRVRKDFMHLYDRVVGTVLEDPTALSQRTATVLRDAAQLNYLGSAGFSTLPDFAKITMEHELGDVFKALFSILRDERVRMNAKEAQLAGEALEIIQGDAHMRLIDEVTNDPFSSGFYQKNVAKLKWGFYLANLLAPMTNVMKKLDATVRAHSLIQMSVRRAEGKASKFEIEYLGRYGIDVAKAKQFKELVDTGVIERSDNGLYLTNSEAWPSQYNALREEFRSSMNSGIMNTILMGTPADKPIIVDGVAYVPYRIAKRFGMKESKRYRGYSRIENGLLGLPFQFYSYTLAAVNKITASYATGQARNRAVALVTSMGLAYAGLELKNMGRPYVMDNMDFEDKLARSFDMSGAAALYSDIFYTAMHVSASLGGPDIGMGYIEPKAPIREGKLNAAMEVAGAGPSIGQDVAEGVLEFTDGNYGEGAKQIIRSMPLARLWIWRDFMNEATNALSDTLPNEDDGAFVGQRF</sequence>
<evidence type="ECO:0000313" key="3">
    <source>
        <dbReference type="Proteomes" id="UP000263517"/>
    </source>
</evidence>
<evidence type="ECO:0008006" key="4">
    <source>
        <dbReference type="Google" id="ProtNLM"/>
    </source>
</evidence>
<dbReference type="Proteomes" id="UP000263517">
    <property type="component" value="Unassembled WGS sequence"/>
</dbReference>
<feature type="coiled-coil region" evidence="1">
    <location>
        <begin position="84"/>
        <end position="111"/>
    </location>
</feature>
<protein>
    <recommendedName>
        <fullName evidence="4">Large polyvalent protein associated domain-containing protein</fullName>
    </recommendedName>
</protein>
<evidence type="ECO:0000256" key="1">
    <source>
        <dbReference type="SAM" id="Coils"/>
    </source>
</evidence>
<evidence type="ECO:0000313" key="2">
    <source>
        <dbReference type="EMBL" id="HAW75835.1"/>
    </source>
</evidence>
<dbReference type="EMBL" id="DNAN01000308">
    <property type="protein sequence ID" value="HAW75835.1"/>
    <property type="molecule type" value="Genomic_DNA"/>
</dbReference>
<feature type="coiled-coil region" evidence="1">
    <location>
        <begin position="476"/>
        <end position="503"/>
    </location>
</feature>